<feature type="domain" description="P-type ATPase N-terminal" evidence="3">
    <location>
        <begin position="77"/>
        <end position="132"/>
    </location>
</feature>
<proteinExistence type="predicted"/>
<dbReference type="GO" id="GO:0005886">
    <property type="term" value="C:plasma membrane"/>
    <property type="evidence" value="ECO:0007669"/>
    <property type="project" value="TreeGrafter"/>
</dbReference>
<dbReference type="OrthoDB" id="377733at2759"/>
<organism evidence="4 5">
    <name type="scientific">Phytophthora palmivora</name>
    <dbReference type="NCBI Taxonomy" id="4796"/>
    <lineage>
        <taxon>Eukaryota</taxon>
        <taxon>Sar</taxon>
        <taxon>Stramenopiles</taxon>
        <taxon>Oomycota</taxon>
        <taxon>Peronosporomycetes</taxon>
        <taxon>Peronosporales</taxon>
        <taxon>Peronosporaceae</taxon>
        <taxon>Phytophthora</taxon>
    </lineage>
</organism>
<dbReference type="InterPro" id="IPR023298">
    <property type="entry name" value="ATPase_P-typ_TM_dom_sf"/>
</dbReference>
<name>A0A2P4YJL1_9STRA</name>
<dbReference type="PANTHER" id="PTHR24092:SF180">
    <property type="entry name" value="PHOSPHOLIPID-TRANSPORTING ATPASE DNF1-RELATED"/>
    <property type="match status" value="1"/>
</dbReference>
<dbReference type="Gene3D" id="2.70.150.10">
    <property type="entry name" value="Calcium-transporting ATPase, cytoplasmic transduction domain A"/>
    <property type="match status" value="1"/>
</dbReference>
<sequence length="540" mass="60228">MRIQAEAVAGPRASAAEDAGLRVIRVDRKSLLARAKRRRRRDEREERDARRLGNRRRSSWLFGGTKRPHEDAVEPPSPFASNVVVSAKYNAWNFVPRVLIAQLQRPSNIYFLFIAVLQTIREVSNTSGIPTILLPLAVVFVCSAIKEALEDRERHRADRVANSRPVLTLTPLGSWEQRQWGDLRVGDIVKVMNDQTIPADLFLLSAEAVEHDDGIGGAQEQQTAIPKELPGHDDLNESKIESATESSGLLVDMSLKQQAAESNLAYIETKSLDGETNLKIRTAIPLVAALCRGSNSQLCTIDGGGHNELRGKMVCEQPNNRITSFEGTFSAVLNPAEAQTLGVTAEATGDGLVRVRMPVTAKQMMLRSCVLRNTRSVTGMVVFTGHETKVFCSNTEPIVKTSSVERRLNRLIIGIVFIQQLVCFLGALLGAHWMHSEGDSFWYLLSANERRHHHLTGAPISHPLAELAKLHLRYFIIMQNFVPISLNVSLEFVKYWQAYFIEQDLEMYDKQSNTPALVRSSALNEDLGRVHHVFTDKTGK</sequence>
<evidence type="ECO:0000259" key="3">
    <source>
        <dbReference type="Pfam" id="PF16209"/>
    </source>
</evidence>
<dbReference type="SUPFAM" id="SSF81653">
    <property type="entry name" value="Calcium ATPase, transduction domain A"/>
    <property type="match status" value="1"/>
</dbReference>
<evidence type="ECO:0000313" key="4">
    <source>
        <dbReference type="EMBL" id="POM77990.1"/>
    </source>
</evidence>
<dbReference type="Pfam" id="PF16209">
    <property type="entry name" value="PhoLip_ATPase_N"/>
    <property type="match status" value="1"/>
</dbReference>
<dbReference type="AlphaFoldDB" id="A0A2P4YJL1"/>
<dbReference type="GO" id="GO:0012505">
    <property type="term" value="C:endomembrane system"/>
    <property type="evidence" value="ECO:0007669"/>
    <property type="project" value="UniProtKB-SubCell"/>
</dbReference>
<keyword evidence="2" id="KW-0813">Transport</keyword>
<dbReference type="EMBL" id="NCKW01002216">
    <property type="protein sequence ID" value="POM77990.1"/>
    <property type="molecule type" value="Genomic_DNA"/>
</dbReference>
<accession>A0A2P4YJL1</accession>
<comment type="caution">
    <text evidence="4">The sequence shown here is derived from an EMBL/GenBank/DDBJ whole genome shotgun (WGS) entry which is preliminary data.</text>
</comment>
<dbReference type="PANTHER" id="PTHR24092">
    <property type="entry name" value="PROBABLE PHOSPHOLIPID-TRANSPORTING ATPASE"/>
    <property type="match status" value="1"/>
</dbReference>
<dbReference type="SUPFAM" id="SSF81665">
    <property type="entry name" value="Calcium ATPase, transmembrane domain M"/>
    <property type="match status" value="1"/>
</dbReference>
<keyword evidence="5" id="KW-1185">Reference proteome</keyword>
<evidence type="ECO:0000256" key="1">
    <source>
        <dbReference type="ARBA" id="ARBA00004308"/>
    </source>
</evidence>
<dbReference type="GO" id="GO:0140326">
    <property type="term" value="F:ATPase-coupled intramembrane lipid transporter activity"/>
    <property type="evidence" value="ECO:0007669"/>
    <property type="project" value="TreeGrafter"/>
</dbReference>
<dbReference type="InterPro" id="IPR008250">
    <property type="entry name" value="ATPase_P-typ_transduc_dom_A_sf"/>
</dbReference>
<dbReference type="InterPro" id="IPR032631">
    <property type="entry name" value="P-type_ATPase_N"/>
</dbReference>
<dbReference type="Proteomes" id="UP000237271">
    <property type="component" value="Unassembled WGS sequence"/>
</dbReference>
<dbReference type="GO" id="GO:0045332">
    <property type="term" value="P:phospholipid translocation"/>
    <property type="evidence" value="ECO:0007669"/>
    <property type="project" value="TreeGrafter"/>
</dbReference>
<evidence type="ECO:0000256" key="2">
    <source>
        <dbReference type="ARBA" id="ARBA00022448"/>
    </source>
</evidence>
<reference evidence="4 5" key="1">
    <citation type="journal article" date="2017" name="Genome Biol. Evol.">
        <title>Phytophthora megakarya and P. palmivora, closely related causal agents of cacao black pod rot, underwent increases in genome sizes and gene numbers by different mechanisms.</title>
        <authorList>
            <person name="Ali S.S."/>
            <person name="Shao J."/>
            <person name="Lary D.J."/>
            <person name="Kronmiller B."/>
            <person name="Shen D."/>
            <person name="Strem M.D."/>
            <person name="Amoako-Attah I."/>
            <person name="Akrofi A.Y."/>
            <person name="Begoude B.A."/>
            <person name="Ten Hoopen G.M."/>
            <person name="Coulibaly K."/>
            <person name="Kebe B.I."/>
            <person name="Melnick R.L."/>
            <person name="Guiltinan M.J."/>
            <person name="Tyler B.M."/>
            <person name="Meinhardt L.W."/>
            <person name="Bailey B.A."/>
        </authorList>
    </citation>
    <scope>NUCLEOTIDE SEQUENCE [LARGE SCALE GENOMIC DNA]</scope>
    <source>
        <strain evidence="5">sbr112.9</strain>
    </source>
</reference>
<comment type="subcellular location">
    <subcellularLocation>
        <location evidence="1">Endomembrane system</location>
    </subcellularLocation>
</comment>
<evidence type="ECO:0000313" key="5">
    <source>
        <dbReference type="Proteomes" id="UP000237271"/>
    </source>
</evidence>
<gene>
    <name evidence="4" type="ORF">PHPALM_4548</name>
</gene>
<protein>
    <submittedName>
        <fullName evidence="4">P-type ATPase (P-ATPase) Superfamily</fullName>
    </submittedName>
</protein>